<sequence length="219" mass="24589">MHKISKILSLFLVIGFILAGCVSVPAQSPELSAEIGKQIVESKSAHVALLGQYMNEKRDRIDEFIAREWIPAFATNVFKQPAVEKEWGRIVHSNNKPERLEFITGLGSMLQNKINAKRLELMAPIDELEQLLRVSLNEHYDQMIAANATLTTYLDSAVTVKERQHRVLKFMKVDGKLTQYMSKADEIVGKIVSGRDAFEKNRGKIQGIIDQVRNAVGGV</sequence>
<keyword evidence="2" id="KW-1185">Reference proteome</keyword>
<reference evidence="1 2" key="1">
    <citation type="journal article" date="2017" name="Arch. Microbiol.">
        <title>Mariprofundus micogutta sp. nov., a novel iron-oxidizing zetaproteobacterium isolated from a deep-sea hydrothermal field at the Bayonnaise knoll of the Izu-Ogasawara arc, and a description of Mariprofundales ord. nov. and Zetaproteobacteria classis nov.</title>
        <authorList>
            <person name="Makita H."/>
            <person name="Tanaka E."/>
            <person name="Mitsunobu S."/>
            <person name="Miyazaki M."/>
            <person name="Nunoura T."/>
            <person name="Uematsu K."/>
            <person name="Takaki Y."/>
            <person name="Nishi S."/>
            <person name="Shimamura S."/>
            <person name="Takai K."/>
        </authorList>
    </citation>
    <scope>NUCLEOTIDE SEQUENCE [LARGE SCALE GENOMIC DNA]</scope>
    <source>
        <strain evidence="1 2">ET2</strain>
    </source>
</reference>
<evidence type="ECO:0000313" key="1">
    <source>
        <dbReference type="EMBL" id="GAV19378.1"/>
    </source>
</evidence>
<comment type="caution">
    <text evidence="1">The sequence shown here is derived from an EMBL/GenBank/DDBJ whole genome shotgun (WGS) entry which is preliminary data.</text>
</comment>
<proteinExistence type="predicted"/>
<dbReference type="AlphaFoldDB" id="A0A1L8CKC8"/>
<gene>
    <name evidence="1" type="ORF">MMIC_P0312</name>
</gene>
<organism evidence="1 2">
    <name type="scientific">Mariprofundus micogutta</name>
    <dbReference type="NCBI Taxonomy" id="1921010"/>
    <lineage>
        <taxon>Bacteria</taxon>
        <taxon>Pseudomonadati</taxon>
        <taxon>Pseudomonadota</taxon>
        <taxon>Candidatius Mariprofundia</taxon>
        <taxon>Mariprofundales</taxon>
        <taxon>Mariprofundaceae</taxon>
        <taxon>Mariprofundus</taxon>
    </lineage>
</organism>
<accession>A0A1L8CKC8</accession>
<evidence type="ECO:0008006" key="3">
    <source>
        <dbReference type="Google" id="ProtNLM"/>
    </source>
</evidence>
<dbReference type="PROSITE" id="PS51257">
    <property type="entry name" value="PROKAR_LIPOPROTEIN"/>
    <property type="match status" value="1"/>
</dbReference>
<dbReference type="RefSeq" id="WP_072658572.1">
    <property type="nucleotide sequence ID" value="NZ_BDFD01000002.1"/>
</dbReference>
<dbReference type="STRING" id="1921010.MMIC_P0312"/>
<protein>
    <recommendedName>
        <fullName evidence="3">Lipoprotein</fullName>
    </recommendedName>
</protein>
<dbReference type="EMBL" id="BDFD01000002">
    <property type="protein sequence ID" value="GAV19378.1"/>
    <property type="molecule type" value="Genomic_DNA"/>
</dbReference>
<name>A0A1L8CKC8_9PROT</name>
<evidence type="ECO:0000313" key="2">
    <source>
        <dbReference type="Proteomes" id="UP000231632"/>
    </source>
</evidence>
<dbReference type="Proteomes" id="UP000231632">
    <property type="component" value="Unassembled WGS sequence"/>
</dbReference>
<dbReference type="OrthoDB" id="1430167at2"/>